<evidence type="ECO:0000313" key="2">
    <source>
        <dbReference type="EMBL" id="SPE27789.1"/>
    </source>
</evidence>
<organism evidence="2 3">
    <name type="scientific">Candidatus Sulfuritelmatomonas gaucii</name>
    <dbReference type="NCBI Taxonomy" id="2043161"/>
    <lineage>
        <taxon>Bacteria</taxon>
        <taxon>Pseudomonadati</taxon>
        <taxon>Acidobacteriota</taxon>
        <taxon>Terriglobia</taxon>
        <taxon>Terriglobales</taxon>
        <taxon>Acidobacteriaceae</taxon>
        <taxon>Candidatus Sulfuritelmatomonas</taxon>
    </lineage>
</organism>
<keyword evidence="1" id="KW-0732">Signal</keyword>
<reference evidence="3" key="1">
    <citation type="submission" date="2018-02" db="EMBL/GenBank/DDBJ databases">
        <authorList>
            <person name="Hausmann B."/>
        </authorList>
    </citation>
    <scope>NUCLEOTIDE SEQUENCE [LARGE SCALE GENOMIC DNA]</scope>
    <source>
        <strain evidence="3">Peat soil MAG SbA5</strain>
    </source>
</reference>
<evidence type="ECO:0000313" key="3">
    <source>
        <dbReference type="Proteomes" id="UP000239735"/>
    </source>
</evidence>
<name>A0A2N9LX78_9BACT</name>
<proteinExistence type="predicted"/>
<dbReference type="AlphaFoldDB" id="A0A2N9LX78"/>
<feature type="signal peptide" evidence="1">
    <location>
        <begin position="1"/>
        <end position="29"/>
    </location>
</feature>
<sequence>MHTRVSCLMRPVAMICCLAFAHAVRPAAAQDVPLLSGGVGFFTSTNSGSTNYQPHIEPLIAAPVGNSLLFESRAILLEEFTPKGGGQSGYNHSHFADLIYMQGDYLAAPHLTVVAGSFLLPFNTYNDRLSPIWIGNFQDAPISANIGTLSSGSGVGGMLSGSAASADKYSISYNAWFSARSGNFYFNSQRSSGGRAFLYLPESRLEMGVSYDRSLQRTQENFVGAHLWWEPKDTGFRFRSEYAHGQHAQGYWFETAYRTHAFGGPDNWIGRFEPVFRMQQTFRIDNKASDSVPSVNTQRADFGLDYNLPHNTRILTSYARQFASTGDVNIWETGIVYRFLFPTWKGKAR</sequence>
<dbReference type="SUPFAM" id="SSF56935">
    <property type="entry name" value="Porins"/>
    <property type="match status" value="1"/>
</dbReference>
<feature type="chain" id="PRO_5014660426" evidence="1">
    <location>
        <begin position="30"/>
        <end position="349"/>
    </location>
</feature>
<accession>A0A2N9LX78</accession>
<gene>
    <name evidence="2" type="ORF">SBA5_600031</name>
</gene>
<dbReference type="EMBL" id="OKRB01000120">
    <property type="protein sequence ID" value="SPE27789.1"/>
    <property type="molecule type" value="Genomic_DNA"/>
</dbReference>
<evidence type="ECO:0000256" key="1">
    <source>
        <dbReference type="SAM" id="SignalP"/>
    </source>
</evidence>
<dbReference type="Proteomes" id="UP000239735">
    <property type="component" value="Unassembled WGS sequence"/>
</dbReference>
<protein>
    <submittedName>
        <fullName evidence="2">Uncharacterized protein</fullName>
    </submittedName>
</protein>